<keyword evidence="5 10" id="KW-0472">Membrane</keyword>
<protein>
    <recommendedName>
        <fullName evidence="7 10">Peroxisomal membrane protein PEX14</fullName>
    </recommendedName>
    <alternativeName>
        <fullName evidence="8 10">Peroxin-14</fullName>
    </alternativeName>
</protein>
<evidence type="ECO:0000313" key="14">
    <source>
        <dbReference type="Proteomes" id="UP000094565"/>
    </source>
</evidence>
<evidence type="ECO:0000256" key="5">
    <source>
        <dbReference type="ARBA" id="ARBA00023136"/>
    </source>
</evidence>
<feature type="domain" description="Peroxisome membrane anchor protein Pex14p N-terminal" evidence="12">
    <location>
        <begin position="82"/>
        <end position="124"/>
    </location>
</feature>
<dbReference type="InterPro" id="IPR006785">
    <property type="entry name" value="Pex14_N"/>
</dbReference>
<evidence type="ECO:0000256" key="10">
    <source>
        <dbReference type="RuleBase" id="RU367032"/>
    </source>
</evidence>
<keyword evidence="4" id="KW-0811">Translocation</keyword>
<dbReference type="GO" id="GO:0005778">
    <property type="term" value="C:peroxisomal membrane"/>
    <property type="evidence" value="ECO:0007669"/>
    <property type="project" value="UniProtKB-SubCell"/>
</dbReference>
<dbReference type="GO" id="GO:0005102">
    <property type="term" value="F:signaling receptor binding"/>
    <property type="evidence" value="ECO:0007669"/>
    <property type="project" value="TreeGrafter"/>
</dbReference>
<keyword evidence="14" id="KW-1185">Reference proteome</keyword>
<feature type="compositionally biased region" description="Low complexity" evidence="11">
    <location>
        <begin position="334"/>
        <end position="347"/>
    </location>
</feature>
<evidence type="ECO:0000256" key="1">
    <source>
        <dbReference type="ARBA" id="ARBA00005443"/>
    </source>
</evidence>
<dbReference type="EMBL" id="CP014587">
    <property type="protein sequence ID" value="ANZ77562.1"/>
    <property type="molecule type" value="Genomic_DNA"/>
</dbReference>
<dbReference type="PANTHER" id="PTHR23058:SF0">
    <property type="entry name" value="PEROXISOMAL MEMBRANE PROTEIN PEX14"/>
    <property type="match status" value="1"/>
</dbReference>
<evidence type="ECO:0000256" key="9">
    <source>
        <dbReference type="ARBA" id="ARBA00046271"/>
    </source>
</evidence>
<comment type="similarity">
    <text evidence="1 10">Belongs to the peroxin-14 family.</text>
</comment>
<evidence type="ECO:0000256" key="2">
    <source>
        <dbReference type="ARBA" id="ARBA00022448"/>
    </source>
</evidence>
<evidence type="ECO:0000256" key="4">
    <source>
        <dbReference type="ARBA" id="ARBA00023010"/>
    </source>
</evidence>
<feature type="compositionally biased region" description="Low complexity" evidence="11">
    <location>
        <begin position="132"/>
        <end position="154"/>
    </location>
</feature>
<dbReference type="Pfam" id="PF04695">
    <property type="entry name" value="Pex14_N"/>
    <property type="match status" value="1"/>
</dbReference>
<evidence type="ECO:0000259" key="12">
    <source>
        <dbReference type="Pfam" id="PF04695"/>
    </source>
</evidence>
<comment type="subcellular location">
    <subcellularLocation>
        <location evidence="9 10">Peroxisome membrane</location>
    </subcellularLocation>
</comment>
<dbReference type="GO" id="GO:1990429">
    <property type="term" value="C:peroxisomal importomer complex"/>
    <property type="evidence" value="ECO:0007669"/>
    <property type="project" value="TreeGrafter"/>
</dbReference>
<comment type="function">
    <text evidence="10">Component of the PEX13-PEX14 docking complex, a translocon channel that specifically mediates the import of peroxisomal cargo proteins bound to PEX5 receptor. The PEX13-PEX14 docking complex forms a large import pore which can be opened to a diameter of about 9 nm. Mechanistically, PEX5 receptor along with cargo proteins associates with the PEX14 subunit of the PEX13-PEX14 docking complex in the cytosol, leading to the insertion of the receptor into the organelle membrane with the concomitant translocation of the cargo into the peroxisome matrix.</text>
</comment>
<feature type="region of interest" description="Disordered" evidence="11">
    <location>
        <begin position="402"/>
        <end position="502"/>
    </location>
</feature>
<dbReference type="Gene3D" id="1.10.10.10">
    <property type="entry name" value="Winged helix-like DNA-binding domain superfamily/Winged helix DNA-binding domain"/>
    <property type="match status" value="1"/>
</dbReference>
<dbReference type="GO" id="GO:0016560">
    <property type="term" value="P:protein import into peroxisome matrix, docking"/>
    <property type="evidence" value="ECO:0007669"/>
    <property type="project" value="UniProtKB-UniRule"/>
</dbReference>
<feature type="compositionally biased region" description="Basic and acidic residues" evidence="11">
    <location>
        <begin position="410"/>
        <end position="459"/>
    </location>
</feature>
<dbReference type="Proteomes" id="UP000094565">
    <property type="component" value="Chromosome 4"/>
</dbReference>
<evidence type="ECO:0000256" key="8">
    <source>
        <dbReference type="ARBA" id="ARBA00029691"/>
    </source>
</evidence>
<dbReference type="OrthoDB" id="5549158at2759"/>
<feature type="region of interest" description="Disordered" evidence="11">
    <location>
        <begin position="322"/>
        <end position="384"/>
    </location>
</feature>
<feature type="compositionally biased region" description="Polar residues" evidence="11">
    <location>
        <begin position="348"/>
        <end position="366"/>
    </location>
</feature>
<name>A0A1B2JHV7_PICPA</name>
<evidence type="ECO:0000256" key="3">
    <source>
        <dbReference type="ARBA" id="ARBA00022927"/>
    </source>
</evidence>
<evidence type="ECO:0000256" key="6">
    <source>
        <dbReference type="ARBA" id="ARBA00023140"/>
    </source>
</evidence>
<reference evidence="13 14" key="1">
    <citation type="submission" date="2016-02" db="EMBL/GenBank/DDBJ databases">
        <title>Comparative genomic and transcriptomic foundation for Pichia pastoris.</title>
        <authorList>
            <person name="Love K.R."/>
            <person name="Shah K.A."/>
            <person name="Whittaker C.A."/>
            <person name="Wu J."/>
            <person name="Bartlett M.C."/>
            <person name="Ma D."/>
            <person name="Leeson R.L."/>
            <person name="Priest M."/>
            <person name="Young S.K."/>
            <person name="Love J.C."/>
        </authorList>
    </citation>
    <scope>NUCLEOTIDE SEQUENCE [LARGE SCALE GENOMIC DNA]</scope>
    <source>
        <strain evidence="13 14">ATCC 28485</strain>
    </source>
</reference>
<organism evidence="13 14">
    <name type="scientific">Komagataella pastoris</name>
    <name type="common">Yeast</name>
    <name type="synonym">Pichia pastoris</name>
    <dbReference type="NCBI Taxonomy" id="4922"/>
    <lineage>
        <taxon>Eukaryota</taxon>
        <taxon>Fungi</taxon>
        <taxon>Dikarya</taxon>
        <taxon>Ascomycota</taxon>
        <taxon>Saccharomycotina</taxon>
        <taxon>Pichiomycetes</taxon>
        <taxon>Pichiales</taxon>
        <taxon>Pichiaceae</taxon>
        <taxon>Komagataella</taxon>
    </lineage>
</organism>
<dbReference type="AlphaFoldDB" id="A0A1B2JHV7"/>
<dbReference type="PANTHER" id="PTHR23058">
    <property type="entry name" value="PEROXISOMAL MEMBRANE PROTEIN PEX14"/>
    <property type="match status" value="1"/>
</dbReference>
<dbReference type="InterPro" id="IPR025655">
    <property type="entry name" value="PEX14"/>
</dbReference>
<dbReference type="InterPro" id="IPR036388">
    <property type="entry name" value="WH-like_DNA-bd_sf"/>
</dbReference>
<evidence type="ECO:0000256" key="11">
    <source>
        <dbReference type="SAM" id="MobiDB-lite"/>
    </source>
</evidence>
<accession>A0A1B2JHV7</accession>
<keyword evidence="6 10" id="KW-0576">Peroxisome</keyword>
<feature type="region of interest" description="Disordered" evidence="11">
    <location>
        <begin position="129"/>
        <end position="166"/>
    </location>
</feature>
<gene>
    <name evidence="13" type="primary">PEX14</name>
    <name evidence="13" type="ORF">ATY40_BA7504515</name>
</gene>
<feature type="compositionally biased region" description="Low complexity" evidence="11">
    <location>
        <begin position="461"/>
        <end position="473"/>
    </location>
</feature>
<feature type="compositionally biased region" description="Low complexity" evidence="11">
    <location>
        <begin position="367"/>
        <end position="376"/>
    </location>
</feature>
<proteinExistence type="inferred from homology"/>
<evidence type="ECO:0000256" key="7">
    <source>
        <dbReference type="ARBA" id="ARBA00029502"/>
    </source>
</evidence>
<sequence>MARVSPTVLLNLKTSDGTCTIHMIPSSPAGFWILRLSQSCRYQNFITSQAEKIIFKAHLPQPRVVFVVVPLVVKPSEMSSIREEMVTSAVEFLKNPQIADSPLAKKIEFIESKGLNEAEVKEALLRSQGGNSSSQVASQMSSYSPSASQSSVAPSSPPFPDHYRNAPPLPERDWKDYFVMATATAGVSFGLYKVISNYVLPKLLPPSKEAIELDKEAIDREFTRVEALLNTFEEDQKAFYEEQREKSGKIEDTLTEIDAIISKTNEKNLNNEESLKYLKLEIESIKSTLMKNIDSQKSTISSELGSIEAQLDELKKLIAAKPEDEPIRAAPQPTSTTGTNSLTTESSARSSIPHSQSVPIRTQLTTPPSDSDISSPAKLHIPPATSIPSLKDILKKEKNRTVDTFSKSNLGKDLESVAQSDPDKVEKYEGRRDLKSLERPEEDEKKEDSSEDGGDKDKLASSLESVKLSSSSEQRQPPAPKERTSSNSSRSGIPAWQLAAQS</sequence>
<keyword evidence="2 10" id="KW-0813">Transport</keyword>
<keyword evidence="3 10" id="KW-0653">Protein transport</keyword>
<evidence type="ECO:0000313" key="13">
    <source>
        <dbReference type="EMBL" id="ANZ77562.1"/>
    </source>
</evidence>